<dbReference type="EMBL" id="CP039712">
    <property type="protein sequence ID" value="QCI87301.1"/>
    <property type="molecule type" value="Genomic_DNA"/>
</dbReference>
<organism evidence="1 2">
    <name type="scientific">Vagococcus zengguangii</name>
    <dbReference type="NCBI Taxonomy" id="2571750"/>
    <lineage>
        <taxon>Bacteria</taxon>
        <taxon>Bacillati</taxon>
        <taxon>Bacillota</taxon>
        <taxon>Bacilli</taxon>
        <taxon>Lactobacillales</taxon>
        <taxon>Enterococcaceae</taxon>
        <taxon>Vagococcus</taxon>
    </lineage>
</organism>
<dbReference type="KEGG" id="vao:FA707_10385"/>
<keyword evidence="2" id="KW-1185">Reference proteome</keyword>
<evidence type="ECO:0000313" key="1">
    <source>
        <dbReference type="EMBL" id="QCI87301.1"/>
    </source>
</evidence>
<name>A0A4D7CXR7_9ENTE</name>
<proteinExistence type="predicted"/>
<dbReference type="RefSeq" id="WP_136954123.1">
    <property type="nucleotide sequence ID" value="NZ_CP039712.1"/>
</dbReference>
<accession>A0A4D7CXR7</accession>
<gene>
    <name evidence="1" type="ORF">FA707_10385</name>
</gene>
<evidence type="ECO:0000313" key="2">
    <source>
        <dbReference type="Proteomes" id="UP000298615"/>
    </source>
</evidence>
<sequence>MKILLMIFLTCLNIYLISYLQAWFFADKSLFFPLLMISLIMFYFIVALVKAIVAKDRHNVLLYLGCIFVSVLGPPILFLLVFNFQGYF</sequence>
<dbReference type="AlphaFoldDB" id="A0A4D7CXR7"/>
<protein>
    <submittedName>
        <fullName evidence="1">Uncharacterized protein</fullName>
    </submittedName>
</protein>
<dbReference type="Proteomes" id="UP000298615">
    <property type="component" value="Chromosome"/>
</dbReference>
<reference evidence="1 2" key="1">
    <citation type="submission" date="2019-04" db="EMBL/GenBank/DDBJ databases">
        <title>Vagococcus sp. nov., isolated from faeces of yaks (Bos grunniens).</title>
        <authorList>
            <person name="Ge Y."/>
        </authorList>
    </citation>
    <scope>NUCLEOTIDE SEQUENCE [LARGE SCALE GENOMIC DNA]</scope>
    <source>
        <strain evidence="1 2">MN-17</strain>
    </source>
</reference>